<dbReference type="EMBL" id="JABZFZ010000009">
    <property type="protein sequence ID" value="MBF0939327.1"/>
    <property type="molecule type" value="Genomic_DNA"/>
</dbReference>
<organism evidence="1 2">
    <name type="scientific">Schaalia georgiae</name>
    <dbReference type="NCBI Taxonomy" id="52768"/>
    <lineage>
        <taxon>Bacteria</taxon>
        <taxon>Bacillati</taxon>
        <taxon>Actinomycetota</taxon>
        <taxon>Actinomycetes</taxon>
        <taxon>Actinomycetales</taxon>
        <taxon>Actinomycetaceae</taxon>
        <taxon>Schaalia</taxon>
    </lineage>
</organism>
<comment type="caution">
    <text evidence="1">The sequence shown here is derived from an EMBL/GenBank/DDBJ whole genome shotgun (WGS) entry which is preliminary data.</text>
</comment>
<sequence>MTPDERKAAAAAKAEVVRLRGHAIRMAAAAIDVGVALAERFGTTEEDARVIRAAVGVVVDRLVFGLYPPTGGGSDE</sequence>
<gene>
    <name evidence="1" type="ORF">HXK03_00410</name>
</gene>
<dbReference type="Proteomes" id="UP000718630">
    <property type="component" value="Unassembled WGS sequence"/>
</dbReference>
<accession>A0A929MXQ1</accession>
<evidence type="ECO:0000313" key="2">
    <source>
        <dbReference type="Proteomes" id="UP000718630"/>
    </source>
</evidence>
<protein>
    <submittedName>
        <fullName evidence="1">Uncharacterized protein</fullName>
    </submittedName>
</protein>
<proteinExistence type="predicted"/>
<reference evidence="1" key="1">
    <citation type="submission" date="2020-04" db="EMBL/GenBank/DDBJ databases">
        <title>Deep metagenomics examines the oral microbiome during advanced dental caries in children, revealing novel taxa and co-occurrences with host molecules.</title>
        <authorList>
            <person name="Baker J.L."/>
            <person name="Morton J.T."/>
            <person name="Dinis M."/>
            <person name="Alvarez R."/>
            <person name="Tran N.C."/>
            <person name="Knight R."/>
            <person name="Edlund A."/>
        </authorList>
    </citation>
    <scope>NUCLEOTIDE SEQUENCE</scope>
    <source>
        <strain evidence="1">JCVI_32_bin.64</strain>
    </source>
</reference>
<dbReference type="AlphaFoldDB" id="A0A929MXQ1"/>
<evidence type="ECO:0000313" key="1">
    <source>
        <dbReference type="EMBL" id="MBF0939327.1"/>
    </source>
</evidence>
<name>A0A929MXQ1_9ACTO</name>